<proteinExistence type="predicted"/>
<dbReference type="AlphaFoldDB" id="A0A3N4LHW3"/>
<dbReference type="InParanoid" id="A0A3N4LHW3"/>
<keyword evidence="2" id="KW-1185">Reference proteome</keyword>
<sequence length="173" mass="19326">MAAIGEFHATFPASLSSSRGSPLVSLNDDILDSTSASPHHSTLYNQDLVKLQSTHETRGYRTAISVSKDQFIQGYEFGRKMGLVAGWVRGVVVEKLLEREWVGEEWVWRWEVLSWDGEKRIQGEGGIEEVGLDLVVQGHSVLRKWVGRLTEVAGKLGLDIHGARRNEQRVGET</sequence>
<organism evidence="1 2">
    <name type="scientific">Terfezia boudieri ATCC MYA-4762</name>
    <dbReference type="NCBI Taxonomy" id="1051890"/>
    <lineage>
        <taxon>Eukaryota</taxon>
        <taxon>Fungi</taxon>
        <taxon>Dikarya</taxon>
        <taxon>Ascomycota</taxon>
        <taxon>Pezizomycotina</taxon>
        <taxon>Pezizomycetes</taxon>
        <taxon>Pezizales</taxon>
        <taxon>Pezizaceae</taxon>
        <taxon>Terfezia</taxon>
    </lineage>
</organism>
<dbReference type="STRING" id="1051890.A0A3N4LHW3"/>
<accession>A0A3N4LHW3</accession>
<gene>
    <name evidence="1" type="ORF">L211DRAFT_530699</name>
</gene>
<dbReference type="OrthoDB" id="20086at2759"/>
<dbReference type="Proteomes" id="UP000267821">
    <property type="component" value="Unassembled WGS sequence"/>
</dbReference>
<name>A0A3N4LHW3_9PEZI</name>
<reference evidence="1 2" key="1">
    <citation type="journal article" date="2018" name="Nat. Ecol. Evol.">
        <title>Pezizomycetes genomes reveal the molecular basis of ectomycorrhizal truffle lifestyle.</title>
        <authorList>
            <person name="Murat C."/>
            <person name="Payen T."/>
            <person name="Noel B."/>
            <person name="Kuo A."/>
            <person name="Morin E."/>
            <person name="Chen J."/>
            <person name="Kohler A."/>
            <person name="Krizsan K."/>
            <person name="Balestrini R."/>
            <person name="Da Silva C."/>
            <person name="Montanini B."/>
            <person name="Hainaut M."/>
            <person name="Levati E."/>
            <person name="Barry K.W."/>
            <person name="Belfiori B."/>
            <person name="Cichocki N."/>
            <person name="Clum A."/>
            <person name="Dockter R.B."/>
            <person name="Fauchery L."/>
            <person name="Guy J."/>
            <person name="Iotti M."/>
            <person name="Le Tacon F."/>
            <person name="Lindquist E.A."/>
            <person name="Lipzen A."/>
            <person name="Malagnac F."/>
            <person name="Mello A."/>
            <person name="Molinier V."/>
            <person name="Miyauchi S."/>
            <person name="Poulain J."/>
            <person name="Riccioni C."/>
            <person name="Rubini A."/>
            <person name="Sitrit Y."/>
            <person name="Splivallo R."/>
            <person name="Traeger S."/>
            <person name="Wang M."/>
            <person name="Zifcakova L."/>
            <person name="Wipf D."/>
            <person name="Zambonelli A."/>
            <person name="Paolocci F."/>
            <person name="Nowrousian M."/>
            <person name="Ottonello S."/>
            <person name="Baldrian P."/>
            <person name="Spatafora J.W."/>
            <person name="Henrissat B."/>
            <person name="Nagy L.G."/>
            <person name="Aury J.M."/>
            <person name="Wincker P."/>
            <person name="Grigoriev I.V."/>
            <person name="Bonfante P."/>
            <person name="Martin F.M."/>
        </authorList>
    </citation>
    <scope>NUCLEOTIDE SEQUENCE [LARGE SCALE GENOMIC DNA]</scope>
    <source>
        <strain evidence="1 2">ATCC MYA-4762</strain>
    </source>
</reference>
<evidence type="ECO:0008006" key="3">
    <source>
        <dbReference type="Google" id="ProtNLM"/>
    </source>
</evidence>
<protein>
    <recommendedName>
        <fullName evidence="3">Essential protein Yae1 N-terminal domain-containing protein</fullName>
    </recommendedName>
</protein>
<dbReference type="EMBL" id="ML121575">
    <property type="protein sequence ID" value="RPB20231.1"/>
    <property type="molecule type" value="Genomic_DNA"/>
</dbReference>
<evidence type="ECO:0000313" key="1">
    <source>
        <dbReference type="EMBL" id="RPB20231.1"/>
    </source>
</evidence>
<evidence type="ECO:0000313" key="2">
    <source>
        <dbReference type="Proteomes" id="UP000267821"/>
    </source>
</evidence>